<dbReference type="PANTHER" id="PTHR30024">
    <property type="entry name" value="ALIPHATIC SULFONATES-BINDING PROTEIN-RELATED"/>
    <property type="match status" value="1"/>
</dbReference>
<evidence type="ECO:0000256" key="1">
    <source>
        <dbReference type="SAM" id="Phobius"/>
    </source>
</evidence>
<keyword evidence="1" id="KW-0812">Transmembrane</keyword>
<evidence type="ECO:0000313" key="3">
    <source>
        <dbReference type="EMBL" id="KXA89533.1"/>
    </source>
</evidence>
<reference evidence="3 4" key="1">
    <citation type="journal article" date="2016" name="Sci. Rep.">
        <title>Metabolic traits of an uncultured archaeal lineage -MSBL1- from brine pools of the Red Sea.</title>
        <authorList>
            <person name="Mwirichia R."/>
            <person name="Alam I."/>
            <person name="Rashid M."/>
            <person name="Vinu M."/>
            <person name="Ba-Alawi W."/>
            <person name="Anthony Kamau A."/>
            <person name="Kamanda Ngugi D."/>
            <person name="Goker M."/>
            <person name="Klenk H.P."/>
            <person name="Bajic V."/>
            <person name="Stingl U."/>
        </authorList>
    </citation>
    <scope>NUCLEOTIDE SEQUENCE [LARGE SCALE GENOMIC DNA]</scope>
    <source>
        <strain evidence="3">SCGC-AAA259D14</strain>
    </source>
</reference>
<feature type="transmembrane region" description="Helical" evidence="1">
    <location>
        <begin position="25"/>
        <end position="46"/>
    </location>
</feature>
<gene>
    <name evidence="3" type="ORF">AKJ62_02965</name>
</gene>
<dbReference type="Pfam" id="PF13379">
    <property type="entry name" value="NMT1_2"/>
    <property type="match status" value="1"/>
</dbReference>
<proteinExistence type="predicted"/>
<dbReference type="InterPro" id="IPR013783">
    <property type="entry name" value="Ig-like_fold"/>
</dbReference>
<dbReference type="Gene3D" id="2.60.40.10">
    <property type="entry name" value="Immunoglobulins"/>
    <property type="match status" value="1"/>
</dbReference>
<keyword evidence="1" id="KW-1133">Transmembrane helix</keyword>
<dbReference type="EMBL" id="LHXL01000033">
    <property type="protein sequence ID" value="KXA89533.1"/>
    <property type="molecule type" value="Genomic_DNA"/>
</dbReference>
<organism evidence="3 4">
    <name type="scientific">candidate division MSBL1 archaeon SCGC-AAA259D14</name>
    <dbReference type="NCBI Taxonomy" id="1698261"/>
    <lineage>
        <taxon>Archaea</taxon>
        <taxon>Methanobacteriati</taxon>
        <taxon>Methanobacteriota</taxon>
        <taxon>candidate division MSBL1</taxon>
    </lineage>
</organism>
<name>A0A133U5R8_9EURY</name>
<dbReference type="AlphaFoldDB" id="A0A133U5R8"/>
<keyword evidence="4" id="KW-1185">Reference proteome</keyword>
<feature type="domain" description="CARDB" evidence="2">
    <location>
        <begin position="103"/>
        <end position="173"/>
    </location>
</feature>
<comment type="caution">
    <text evidence="3">The sequence shown here is derived from an EMBL/GenBank/DDBJ whole genome shotgun (WGS) entry which is preliminary data.</text>
</comment>
<protein>
    <recommendedName>
        <fullName evidence="2">CARDB domain-containing protein</fullName>
    </recommendedName>
</protein>
<dbReference type="InterPro" id="IPR011635">
    <property type="entry name" value="CARDB"/>
</dbReference>
<sequence length="503" mass="54525">MDEKVIKGGEKLSFNEKGQTTGIQYALIILVIISLIGSWMAVYYAGQTSVPEDLATKSDIESLSSSMSSKINSLSNTLSSLSDSVSNIEEKIGAVSGARFSTSVNSPTVGVGETAEIKATVTNTGNESGTESFTLTVGGEEVSSEEVTLNPGETKAFTFEVEKDQSGSYDIEFDGSVGTLTIQPPIEPHVLKMGYSRSVHNAPFRMAKNYLPETMTVEWVDLGEYGMGRAAALAQGMIVGYSSSIPYFITMLEDDVPVYLLMQTAEGGQAVLAREDSDIQSVEDLEGKTVSAGLFTGTHLFGLSALIEKGIENPMEAINWKDFKSPEAAVIALKEGKVDATIVWEPWASRAIAEGWGRRVPGIYDGAWGRASQGLFMYGPYIEEHPQAVQAWVNTEYEAQQYLIANSKGKGEGDVWLQETMEVSGMDEPTASAALQNAWVDPEAGPSGGPPQVPKLEEWYAMRDLMYEVGMITENVSNETIRSHIDLSYLSNATGKPEDELYY</sequence>
<dbReference type="SUPFAM" id="SSF53850">
    <property type="entry name" value="Periplasmic binding protein-like II"/>
    <property type="match status" value="1"/>
</dbReference>
<keyword evidence="1" id="KW-0472">Membrane</keyword>
<accession>A0A133U5R8</accession>
<dbReference type="Gene3D" id="3.40.190.10">
    <property type="entry name" value="Periplasmic binding protein-like II"/>
    <property type="match status" value="2"/>
</dbReference>
<dbReference type="Pfam" id="PF07705">
    <property type="entry name" value="CARDB"/>
    <property type="match status" value="1"/>
</dbReference>
<dbReference type="Proteomes" id="UP000070589">
    <property type="component" value="Unassembled WGS sequence"/>
</dbReference>
<evidence type="ECO:0000259" key="2">
    <source>
        <dbReference type="Pfam" id="PF07705"/>
    </source>
</evidence>
<evidence type="ECO:0000313" key="4">
    <source>
        <dbReference type="Proteomes" id="UP000070589"/>
    </source>
</evidence>